<name>A0A327NLS9_9BACT</name>
<dbReference type="AlphaFoldDB" id="A0A327NLS9"/>
<dbReference type="EMBL" id="QLII01000001">
    <property type="protein sequence ID" value="RAI75743.1"/>
    <property type="molecule type" value="Genomic_DNA"/>
</dbReference>
<gene>
    <name evidence="2" type="ORF">HMF3257_19160</name>
</gene>
<accession>A0A327NLS9</accession>
<proteinExistence type="predicted"/>
<organism evidence="2 3">
    <name type="scientific">Spirosoma telluris</name>
    <dbReference type="NCBI Taxonomy" id="2183553"/>
    <lineage>
        <taxon>Bacteria</taxon>
        <taxon>Pseudomonadati</taxon>
        <taxon>Bacteroidota</taxon>
        <taxon>Cytophagia</taxon>
        <taxon>Cytophagales</taxon>
        <taxon>Cytophagaceae</taxon>
        <taxon>Spirosoma</taxon>
    </lineage>
</organism>
<feature type="signal peptide" evidence="1">
    <location>
        <begin position="1"/>
        <end position="26"/>
    </location>
</feature>
<sequence>MKNTQAMIRLALILSILHVSLPKSFAQFKVYQNENGQVLTTVDRYGPGTIGTTAYNKYTYMGSPFLTFPVWQKGKIWLDTHGKAITCELAYNLLNNEVLCRFSGDSTAKLVTPEVFTVNGNEFVRQQNKLLGIDYRLYATVLYDGPTKLLLSLAKRIDSYLTINNGYTFVKENSIAGEYKTLSNYYIRKGEAKPEFIVLTKNSVLAALYDQSEKIAARLPDRKLTLADVAAALAYYDSLTATDWVNKSSSAIHSDSSQIYPMGYAINKAPLSKDPVFNQGLHHKILYPSEAWTQGIYGRVYAGFEINEQGRIKNIVILSPDNGGAGFIEAVKNGLEKIPDVDANFSGKYALPIAFTFTNMSEKTSAHVPVNRLPDERLEGRTVLEEFVIPMVVKKPITASREVWGYYK</sequence>
<feature type="chain" id="PRO_5016405601" description="TonB family protein" evidence="1">
    <location>
        <begin position="27"/>
        <end position="408"/>
    </location>
</feature>
<evidence type="ECO:0000256" key="1">
    <source>
        <dbReference type="SAM" id="SignalP"/>
    </source>
</evidence>
<dbReference type="Gene3D" id="3.30.2420.10">
    <property type="entry name" value="TonB"/>
    <property type="match status" value="1"/>
</dbReference>
<dbReference type="SUPFAM" id="SSF74653">
    <property type="entry name" value="TolA/TonB C-terminal domain"/>
    <property type="match status" value="1"/>
</dbReference>
<dbReference type="RefSeq" id="WP_111344478.1">
    <property type="nucleotide sequence ID" value="NZ_QLII01000001.1"/>
</dbReference>
<reference evidence="2 3" key="1">
    <citation type="submission" date="2018-06" db="EMBL/GenBank/DDBJ databases">
        <title>Spirosoma sp. HMF3257 Genome sequencing and assembly.</title>
        <authorList>
            <person name="Kang H."/>
            <person name="Cha I."/>
            <person name="Kim H."/>
            <person name="Kang J."/>
            <person name="Joh K."/>
        </authorList>
    </citation>
    <scope>NUCLEOTIDE SEQUENCE [LARGE SCALE GENOMIC DNA]</scope>
    <source>
        <strain evidence="2 3">HMF3257</strain>
    </source>
</reference>
<comment type="caution">
    <text evidence="2">The sequence shown here is derived from an EMBL/GenBank/DDBJ whole genome shotgun (WGS) entry which is preliminary data.</text>
</comment>
<dbReference type="OrthoDB" id="928068at2"/>
<keyword evidence="1" id="KW-0732">Signal</keyword>
<protein>
    <recommendedName>
        <fullName evidence="4">TonB family protein</fullName>
    </recommendedName>
</protein>
<evidence type="ECO:0008006" key="4">
    <source>
        <dbReference type="Google" id="ProtNLM"/>
    </source>
</evidence>
<evidence type="ECO:0000313" key="2">
    <source>
        <dbReference type="EMBL" id="RAI75743.1"/>
    </source>
</evidence>
<dbReference type="Proteomes" id="UP000249016">
    <property type="component" value="Unassembled WGS sequence"/>
</dbReference>
<evidence type="ECO:0000313" key="3">
    <source>
        <dbReference type="Proteomes" id="UP000249016"/>
    </source>
</evidence>
<keyword evidence="3" id="KW-1185">Reference proteome</keyword>